<dbReference type="RefSeq" id="WP_313500035.1">
    <property type="nucleotide sequence ID" value="NZ_CP134879.1"/>
</dbReference>
<dbReference type="Gene3D" id="3.40.50.300">
    <property type="entry name" value="P-loop containing nucleotide triphosphate hydrolases"/>
    <property type="match status" value="1"/>
</dbReference>
<evidence type="ECO:0000313" key="2">
    <source>
        <dbReference type="Proteomes" id="UP001304125"/>
    </source>
</evidence>
<keyword evidence="2" id="KW-1185">Reference proteome</keyword>
<sequence>MSRPKNAPQFTLFDAAIQPPPVGSASFIPNLDPVAFGWDEKVARVLPPQVLTGVIPNDHARGVFLMGAQAMGLVGRRREIQPQQLLQADVLNSGRKFVDILQPRRATKTSGILAWVIGRCLAEPDLSAAFTICTTGKATRQKFIKEVVPPLERTWPFEDDRPMKILRGAGAEMLKFNNGSFLSFVPFKGESFRSDAFDIIVLDESQDPEPEDVDDVLAAIMPTLDTRPGAQVVRAGTAGEFREGNMLWDALVAGESGDDRHSAMIYRAPVDHETVDAAALVADWDTVEELVLKCHPGVASGLTPMDAVKDNWRTLKPLKFAAEYLGIFGRAASSTFISIDDYNAQRQDGDLPAPPKHFRYGLQVHPDQTSWSLVAAWRDEQRRPHLLVLGTGPATLGAYEECRRLYLKYHLPVAYDSGLAANHVVTDRFDRTRPKTKANPLAWADIATAHATLYAEIRRRALVHWGHEGMEQAVRDTVKRGTRDAKRWAFGRVHDDADITTLEAGAVALKAYDDAPEPSEPLGIISA</sequence>
<evidence type="ECO:0008006" key="3">
    <source>
        <dbReference type="Google" id="ProtNLM"/>
    </source>
</evidence>
<organism evidence="1 2">
    <name type="scientific">Demequina capsici</name>
    <dbReference type="NCBI Taxonomy" id="3075620"/>
    <lineage>
        <taxon>Bacteria</taxon>
        <taxon>Bacillati</taxon>
        <taxon>Actinomycetota</taxon>
        <taxon>Actinomycetes</taxon>
        <taxon>Micrococcales</taxon>
        <taxon>Demequinaceae</taxon>
        <taxon>Demequina</taxon>
    </lineage>
</organism>
<protein>
    <recommendedName>
        <fullName evidence="3">Terminase</fullName>
    </recommendedName>
</protein>
<accession>A0AA96F892</accession>
<dbReference type="Proteomes" id="UP001304125">
    <property type="component" value="Chromosome"/>
</dbReference>
<reference evidence="1 2" key="1">
    <citation type="submission" date="2023-09" db="EMBL/GenBank/DDBJ databases">
        <title>Demequina sp. a novel bacteria isolated from Capsicum annuum.</title>
        <authorList>
            <person name="Humaira Z."/>
            <person name="Lee J."/>
            <person name="Cho D."/>
        </authorList>
    </citation>
    <scope>NUCLEOTIDE SEQUENCE [LARGE SCALE GENOMIC DNA]</scope>
    <source>
        <strain evidence="1 2">OYTSA14</strain>
    </source>
</reference>
<dbReference type="EMBL" id="CP134879">
    <property type="protein sequence ID" value="WNM25237.1"/>
    <property type="molecule type" value="Genomic_DNA"/>
</dbReference>
<name>A0AA96F892_9MICO</name>
<gene>
    <name evidence="1" type="ORF">RN606_03560</name>
</gene>
<dbReference type="AlphaFoldDB" id="A0AA96F892"/>
<dbReference type="InterPro" id="IPR027417">
    <property type="entry name" value="P-loop_NTPase"/>
</dbReference>
<evidence type="ECO:0000313" key="1">
    <source>
        <dbReference type="EMBL" id="WNM25237.1"/>
    </source>
</evidence>
<proteinExistence type="predicted"/>